<feature type="non-terminal residue" evidence="6">
    <location>
        <position position="161"/>
    </location>
</feature>
<evidence type="ECO:0000313" key="6">
    <source>
        <dbReference type="EMBL" id="CAD7237242.1"/>
    </source>
</evidence>
<evidence type="ECO:0000256" key="1">
    <source>
        <dbReference type="ARBA" id="ARBA00009759"/>
    </source>
</evidence>
<dbReference type="Gene3D" id="3.40.190.80">
    <property type="match status" value="1"/>
</dbReference>
<dbReference type="Pfam" id="PF00459">
    <property type="entry name" value="Inositol_P"/>
    <property type="match status" value="1"/>
</dbReference>
<comment type="similarity">
    <text evidence="1">Belongs to the inositol monophosphatase superfamily.</text>
</comment>
<organism evidence="6">
    <name type="scientific">Cyprideis torosa</name>
    <dbReference type="NCBI Taxonomy" id="163714"/>
    <lineage>
        <taxon>Eukaryota</taxon>
        <taxon>Metazoa</taxon>
        <taxon>Ecdysozoa</taxon>
        <taxon>Arthropoda</taxon>
        <taxon>Crustacea</taxon>
        <taxon>Oligostraca</taxon>
        <taxon>Ostracoda</taxon>
        <taxon>Podocopa</taxon>
        <taxon>Podocopida</taxon>
        <taxon>Cytherocopina</taxon>
        <taxon>Cytheroidea</taxon>
        <taxon>Cytherideidae</taxon>
        <taxon>Cyprideis</taxon>
    </lineage>
</organism>
<dbReference type="EMBL" id="OB686092">
    <property type="protein sequence ID" value="CAD7237242.1"/>
    <property type="molecule type" value="Genomic_DNA"/>
</dbReference>
<feature type="binding site" evidence="5">
    <location>
        <position position="42"/>
    </location>
    <ligand>
        <name>Mg(2+)</name>
        <dbReference type="ChEBI" id="CHEBI:18420"/>
        <label>1</label>
        <note>catalytic</note>
    </ligand>
</feature>
<dbReference type="GO" id="GO:0046872">
    <property type="term" value="F:metal ion binding"/>
    <property type="evidence" value="ECO:0007669"/>
    <property type="project" value="UniProtKB-KW"/>
</dbReference>
<dbReference type="GO" id="GO:0008934">
    <property type="term" value="F:inositol monophosphate 1-phosphatase activity"/>
    <property type="evidence" value="ECO:0007669"/>
    <property type="project" value="TreeGrafter"/>
</dbReference>
<keyword evidence="3" id="KW-0378">Hydrolase</keyword>
<sequence length="161" mass="17730">KEAEDQLVHGLGKLLPDAGFLTEEDTKNKLGREYTWIIDPLDGTTNFLNQVPHFSVSIALQKNNQTILGLVKEVNSGEEWTALKGEGAFLDGFPYSNSHDYEAMFKVLKHWLTNTRGMRRLGSAALDLCYVACGRYGAFYETTLSAWDVAAGALIVQEAGG</sequence>
<feature type="non-terminal residue" evidence="6">
    <location>
        <position position="1"/>
    </location>
</feature>
<evidence type="ECO:0000256" key="3">
    <source>
        <dbReference type="ARBA" id="ARBA00022801"/>
    </source>
</evidence>
<dbReference type="InterPro" id="IPR020550">
    <property type="entry name" value="Inositol_monophosphatase_CS"/>
</dbReference>
<feature type="binding site" evidence="5">
    <location>
        <position position="148"/>
    </location>
    <ligand>
        <name>Mg(2+)</name>
        <dbReference type="ChEBI" id="CHEBI:18420"/>
        <label>1</label>
        <note>catalytic</note>
    </ligand>
</feature>
<evidence type="ECO:0000256" key="5">
    <source>
        <dbReference type="PIRSR" id="PIRSR600760-2"/>
    </source>
</evidence>
<dbReference type="PROSITE" id="PS00629">
    <property type="entry name" value="IMP_1"/>
    <property type="match status" value="1"/>
</dbReference>
<dbReference type="SUPFAM" id="SSF56655">
    <property type="entry name" value="Carbohydrate phosphatase"/>
    <property type="match status" value="1"/>
</dbReference>
<dbReference type="InterPro" id="IPR020583">
    <property type="entry name" value="Inositol_monoP_metal-BS"/>
</dbReference>
<dbReference type="InterPro" id="IPR000760">
    <property type="entry name" value="Inositol_monophosphatase-like"/>
</dbReference>
<dbReference type="Gene3D" id="3.30.540.10">
    <property type="entry name" value="Fructose-1,6-Bisphosphatase, subunit A, domain 1"/>
    <property type="match status" value="1"/>
</dbReference>
<name>A0A7R8ZUQ5_9CRUS</name>
<comment type="cofactor">
    <cofactor evidence="5">
        <name>Mg(2+)</name>
        <dbReference type="ChEBI" id="CHEBI:18420"/>
    </cofactor>
</comment>
<dbReference type="GO" id="GO:0006020">
    <property type="term" value="P:inositol metabolic process"/>
    <property type="evidence" value="ECO:0007669"/>
    <property type="project" value="TreeGrafter"/>
</dbReference>
<keyword evidence="2 5" id="KW-0479">Metal-binding</keyword>
<protein>
    <submittedName>
        <fullName evidence="6">Uncharacterized protein</fullName>
    </submittedName>
</protein>
<feature type="binding site" evidence="5">
    <location>
        <position position="23"/>
    </location>
    <ligand>
        <name>Mg(2+)</name>
        <dbReference type="ChEBI" id="CHEBI:18420"/>
        <label>1</label>
        <note>catalytic</note>
    </ligand>
</feature>
<feature type="binding site" evidence="5">
    <location>
        <position position="41"/>
    </location>
    <ligand>
        <name>Mg(2+)</name>
        <dbReference type="ChEBI" id="CHEBI:18420"/>
        <label>1</label>
        <note>catalytic</note>
    </ligand>
</feature>
<dbReference type="PRINTS" id="PR00377">
    <property type="entry name" value="IMPHPHTASES"/>
</dbReference>
<gene>
    <name evidence="6" type="ORF">CTOB1V02_LOCUS15057</name>
</gene>
<dbReference type="PROSITE" id="PS00630">
    <property type="entry name" value="IMP_2"/>
    <property type="match status" value="1"/>
</dbReference>
<reference evidence="6" key="1">
    <citation type="submission" date="2020-11" db="EMBL/GenBank/DDBJ databases">
        <authorList>
            <person name="Tran Van P."/>
        </authorList>
    </citation>
    <scope>NUCLEOTIDE SEQUENCE</scope>
</reference>
<proteinExistence type="inferred from homology"/>
<dbReference type="GO" id="GO:0007165">
    <property type="term" value="P:signal transduction"/>
    <property type="evidence" value="ECO:0007669"/>
    <property type="project" value="TreeGrafter"/>
</dbReference>
<evidence type="ECO:0000256" key="4">
    <source>
        <dbReference type="ARBA" id="ARBA00022842"/>
    </source>
</evidence>
<accession>A0A7R8ZUQ5</accession>
<evidence type="ECO:0000256" key="2">
    <source>
        <dbReference type="ARBA" id="ARBA00022723"/>
    </source>
</evidence>
<dbReference type="PANTHER" id="PTHR20854">
    <property type="entry name" value="INOSITOL MONOPHOSPHATASE"/>
    <property type="match status" value="1"/>
</dbReference>
<dbReference type="PANTHER" id="PTHR20854:SF4">
    <property type="entry name" value="INOSITOL-1-MONOPHOSPHATASE-RELATED"/>
    <property type="match status" value="1"/>
</dbReference>
<feature type="binding site" evidence="5">
    <location>
        <position position="39"/>
    </location>
    <ligand>
        <name>Mg(2+)</name>
        <dbReference type="ChEBI" id="CHEBI:18420"/>
        <label>1</label>
        <note>catalytic</note>
    </ligand>
</feature>
<dbReference type="OrthoDB" id="10254945at2759"/>
<keyword evidence="4 5" id="KW-0460">Magnesium</keyword>
<dbReference type="AlphaFoldDB" id="A0A7R8ZUQ5"/>
<dbReference type="GO" id="GO:0046854">
    <property type="term" value="P:phosphatidylinositol phosphate biosynthetic process"/>
    <property type="evidence" value="ECO:0007669"/>
    <property type="project" value="InterPro"/>
</dbReference>